<evidence type="ECO:0000313" key="1">
    <source>
        <dbReference type="EMBL" id="KIP52858.1"/>
    </source>
</evidence>
<evidence type="ECO:0000313" key="2">
    <source>
        <dbReference type="Proteomes" id="UP000032120"/>
    </source>
</evidence>
<protein>
    <recommendedName>
        <fullName evidence="3">SUKH-4 immunity protein of toxin-antitoxin system</fullName>
    </recommendedName>
</protein>
<dbReference type="Proteomes" id="UP000032120">
    <property type="component" value="Unassembled WGS sequence"/>
</dbReference>
<reference evidence="1 2" key="1">
    <citation type="submission" date="2015-01" db="EMBL/GenBank/DDBJ databases">
        <title>Draft genome sequence of Leucobacter komagatae strain VKM ST2845.</title>
        <authorList>
            <person name="Karlyshev A.V."/>
            <person name="Kudryashova E.B."/>
        </authorList>
    </citation>
    <scope>NUCLEOTIDE SEQUENCE [LARGE SCALE GENOMIC DNA]</scope>
    <source>
        <strain evidence="1 2">VKM ST2845</strain>
    </source>
</reference>
<comment type="caution">
    <text evidence="1">The sequence shown here is derived from an EMBL/GenBank/DDBJ whole genome shotgun (WGS) entry which is preliminary data.</text>
</comment>
<sequence length="175" mass="19815">MTELHRSATICLQEAGWVFEPPLPTKESLPAVLRTAPESVIRWVSSFSLLSNADDTVWFLAREDYSPKPDSAFKWNELEQLSLQAASTDDETAAVSSFWKRHFPILLSVRHGYEYLAVREDGAVVHGAEPEFEEASVVFSHFDELLRHISSRPEAQEPIVERLLFDAAPDTMLSR</sequence>
<dbReference type="EMBL" id="JXSQ01000006">
    <property type="protein sequence ID" value="KIP52858.1"/>
    <property type="molecule type" value="Genomic_DNA"/>
</dbReference>
<name>A0A0D0ITJ6_9MICO</name>
<accession>A0A0D0ITJ6</accession>
<gene>
    <name evidence="1" type="ORF">SD72_06590</name>
</gene>
<keyword evidence="2" id="KW-1185">Reference proteome</keyword>
<organism evidence="1 2">
    <name type="scientific">Leucobacter komagatae</name>
    <dbReference type="NCBI Taxonomy" id="55969"/>
    <lineage>
        <taxon>Bacteria</taxon>
        <taxon>Bacillati</taxon>
        <taxon>Actinomycetota</taxon>
        <taxon>Actinomycetes</taxon>
        <taxon>Micrococcales</taxon>
        <taxon>Microbacteriaceae</taxon>
        <taxon>Leucobacter</taxon>
    </lineage>
</organism>
<dbReference type="AlphaFoldDB" id="A0A0D0ITJ6"/>
<proteinExistence type="predicted"/>
<evidence type="ECO:0008006" key="3">
    <source>
        <dbReference type="Google" id="ProtNLM"/>
    </source>
</evidence>